<keyword evidence="2" id="KW-1185">Reference proteome</keyword>
<evidence type="ECO:0000313" key="1">
    <source>
        <dbReference type="EMBL" id="KAJ7567281.1"/>
    </source>
</evidence>
<proteinExistence type="predicted"/>
<dbReference type="EMBL" id="CM055093">
    <property type="protein sequence ID" value="KAJ7567281.1"/>
    <property type="molecule type" value="Genomic_DNA"/>
</dbReference>
<gene>
    <name evidence="1" type="ORF">O6H91_02G140600</name>
</gene>
<evidence type="ECO:0000313" key="2">
    <source>
        <dbReference type="Proteomes" id="UP001162992"/>
    </source>
</evidence>
<dbReference type="Proteomes" id="UP001162992">
    <property type="component" value="Chromosome 2"/>
</dbReference>
<reference evidence="2" key="1">
    <citation type="journal article" date="2024" name="Proc. Natl. Acad. Sci. U.S.A.">
        <title>Extraordinary preservation of gene collinearity over three hundred million years revealed in homosporous lycophytes.</title>
        <authorList>
            <person name="Li C."/>
            <person name="Wickell D."/>
            <person name="Kuo L.Y."/>
            <person name="Chen X."/>
            <person name="Nie B."/>
            <person name="Liao X."/>
            <person name="Peng D."/>
            <person name="Ji J."/>
            <person name="Jenkins J."/>
            <person name="Williams M."/>
            <person name="Shu S."/>
            <person name="Plott C."/>
            <person name="Barry K."/>
            <person name="Rajasekar S."/>
            <person name="Grimwood J."/>
            <person name="Han X."/>
            <person name="Sun S."/>
            <person name="Hou Z."/>
            <person name="He W."/>
            <person name="Dai G."/>
            <person name="Sun C."/>
            <person name="Schmutz J."/>
            <person name="Leebens-Mack J.H."/>
            <person name="Li F.W."/>
            <person name="Wang L."/>
        </authorList>
    </citation>
    <scope>NUCLEOTIDE SEQUENCE [LARGE SCALE GENOMIC DNA]</scope>
    <source>
        <strain evidence="2">cv. PW_Plant_1</strain>
    </source>
</reference>
<accession>A0ACC2ELD9</accession>
<sequence>MMQYDDTSALRFQRKGFSRIPRPSSEICTLQLFDKAFEGPTQAQSMLIEKIEGLITEQPVIIFSTSSCCMCHVMKQLLFSLGVNPTVHELDTQDKLAEFEKYLANTAGGEVTIPVVFVGGKLIGSLDRLMSAHISGELVPELKKAGALWL</sequence>
<protein>
    <submittedName>
        <fullName evidence="1">Uncharacterized protein</fullName>
    </submittedName>
</protein>
<comment type="caution">
    <text evidence="1">The sequence shown here is derived from an EMBL/GenBank/DDBJ whole genome shotgun (WGS) entry which is preliminary data.</text>
</comment>
<name>A0ACC2ELD9_DIPCM</name>
<organism evidence="1 2">
    <name type="scientific">Diphasiastrum complanatum</name>
    <name type="common">Issler's clubmoss</name>
    <name type="synonym">Lycopodium complanatum</name>
    <dbReference type="NCBI Taxonomy" id="34168"/>
    <lineage>
        <taxon>Eukaryota</taxon>
        <taxon>Viridiplantae</taxon>
        <taxon>Streptophyta</taxon>
        <taxon>Embryophyta</taxon>
        <taxon>Tracheophyta</taxon>
        <taxon>Lycopodiopsida</taxon>
        <taxon>Lycopodiales</taxon>
        <taxon>Lycopodiaceae</taxon>
        <taxon>Lycopodioideae</taxon>
        <taxon>Diphasiastrum</taxon>
    </lineage>
</organism>